<dbReference type="AlphaFoldDB" id="A0A5N5QSP2"/>
<evidence type="ECO:0000313" key="2">
    <source>
        <dbReference type="EMBL" id="KAB5594649.1"/>
    </source>
</evidence>
<feature type="compositionally biased region" description="Polar residues" evidence="1">
    <location>
        <begin position="8"/>
        <end position="17"/>
    </location>
</feature>
<sequence length="413" mass="43642">MDEWGSSVWATPSNTSDALKDNDEQYTSSQSQTIPFNVDDAFDDISAPSAPGIFSTIKLSTSNVDAGDTLDANVNGTSIPIDEGFGDFDDFAAVPTSGQTLDDDFGDFGDFGAGTSDEFGDAAQDGFGSGGFGSGALVAPARWQPLPVDPLPPSKELSELVGELLGPIWANLRPEEFMSGEPERQVEGVAQILVTPESRSLYTLLTQQPPNISNLPTWTRSRIRRQHLITLGIPVNLDEVLPQSALKPLPVLHIQTQATHHPRPLSAPPGPRPGEVLAGKGGTGSARGSRAGTPVGSPIVGAGRKLPVPASSTSRLGPRPQLDQAKINEALAMTSDALSLLPLTHLESHLTTMRTLTSSTSALLTHLLQQREALQQDSETYNGLIAELVGEAQKMKSSGVKGRTGIVKRGSLM</sequence>
<dbReference type="EMBL" id="SSOP01000018">
    <property type="protein sequence ID" value="KAB5594649.1"/>
    <property type="molecule type" value="Genomic_DNA"/>
</dbReference>
<dbReference type="PANTHER" id="PTHR38698:SF1">
    <property type="entry name" value="FUNGAL PROTEIN"/>
    <property type="match status" value="1"/>
</dbReference>
<dbReference type="PANTHER" id="PTHR38698">
    <property type="entry name" value="EXPRESSED PROTEIN"/>
    <property type="match status" value="1"/>
</dbReference>
<dbReference type="InterPro" id="IPR031355">
    <property type="entry name" value="YBL010C/LAA2-like"/>
</dbReference>
<feature type="region of interest" description="Disordered" evidence="1">
    <location>
        <begin position="1"/>
        <end position="34"/>
    </location>
</feature>
<feature type="region of interest" description="Disordered" evidence="1">
    <location>
        <begin position="258"/>
        <end position="320"/>
    </location>
</feature>
<accession>A0A5N5QSP2</accession>
<dbReference type="OrthoDB" id="5378975at2759"/>
<keyword evidence="3" id="KW-1185">Reference proteome</keyword>
<feature type="compositionally biased region" description="Polar residues" evidence="1">
    <location>
        <begin position="25"/>
        <end position="34"/>
    </location>
</feature>
<dbReference type="Pfam" id="PF17104">
    <property type="entry name" value="YBL010C_LAA2"/>
    <property type="match status" value="1"/>
</dbReference>
<organism evidence="2 3">
    <name type="scientific">Ceratobasidium theobromae</name>
    <dbReference type="NCBI Taxonomy" id="1582974"/>
    <lineage>
        <taxon>Eukaryota</taxon>
        <taxon>Fungi</taxon>
        <taxon>Dikarya</taxon>
        <taxon>Basidiomycota</taxon>
        <taxon>Agaricomycotina</taxon>
        <taxon>Agaricomycetes</taxon>
        <taxon>Cantharellales</taxon>
        <taxon>Ceratobasidiaceae</taxon>
        <taxon>Ceratobasidium</taxon>
    </lineage>
</organism>
<evidence type="ECO:0000313" key="3">
    <source>
        <dbReference type="Proteomes" id="UP000383932"/>
    </source>
</evidence>
<reference evidence="2 3" key="1">
    <citation type="journal article" date="2019" name="Fungal Biol. Biotechnol.">
        <title>Draft genome sequence of fastidious pathogen Ceratobasidium theobromae, which causes vascular-streak dieback in Theobroma cacao.</title>
        <authorList>
            <person name="Ali S.S."/>
            <person name="Asman A."/>
            <person name="Shao J."/>
            <person name="Firmansyah A.P."/>
            <person name="Susilo A.W."/>
            <person name="Rosmana A."/>
            <person name="McMahon P."/>
            <person name="Junaid M."/>
            <person name="Guest D."/>
            <person name="Kheng T.Y."/>
            <person name="Meinhardt L.W."/>
            <person name="Bailey B.A."/>
        </authorList>
    </citation>
    <scope>NUCLEOTIDE SEQUENCE [LARGE SCALE GENOMIC DNA]</scope>
    <source>
        <strain evidence="2 3">CT2</strain>
    </source>
</reference>
<dbReference type="Proteomes" id="UP000383932">
    <property type="component" value="Unassembled WGS sequence"/>
</dbReference>
<evidence type="ECO:0000256" key="1">
    <source>
        <dbReference type="SAM" id="MobiDB-lite"/>
    </source>
</evidence>
<name>A0A5N5QSP2_9AGAM</name>
<comment type="caution">
    <text evidence="2">The sequence shown here is derived from an EMBL/GenBank/DDBJ whole genome shotgun (WGS) entry which is preliminary data.</text>
</comment>
<protein>
    <submittedName>
        <fullName evidence="2">Uncharacterized protein</fullName>
    </submittedName>
</protein>
<gene>
    <name evidence="2" type="ORF">CTheo_1971</name>
</gene>
<proteinExistence type="predicted"/>